<organism evidence="1 2">
    <name type="scientific">Rousettus aegyptiacus</name>
    <name type="common">Egyptian fruit bat</name>
    <name type="synonym">Pteropus aegyptiacus</name>
    <dbReference type="NCBI Taxonomy" id="9407"/>
    <lineage>
        <taxon>Eukaryota</taxon>
        <taxon>Metazoa</taxon>
        <taxon>Chordata</taxon>
        <taxon>Craniata</taxon>
        <taxon>Vertebrata</taxon>
        <taxon>Euteleostomi</taxon>
        <taxon>Mammalia</taxon>
        <taxon>Eutheria</taxon>
        <taxon>Laurasiatheria</taxon>
        <taxon>Chiroptera</taxon>
        <taxon>Yinpterochiroptera</taxon>
        <taxon>Pteropodoidea</taxon>
        <taxon>Pteropodidae</taxon>
        <taxon>Rousettinae</taxon>
        <taxon>Rousettus</taxon>
    </lineage>
</organism>
<proteinExistence type="predicted"/>
<accession>A0A7J8HTD5</accession>
<reference evidence="1 2" key="1">
    <citation type="journal article" date="2020" name="Nature">
        <title>Six reference-quality genomes reveal evolution of bat adaptations.</title>
        <authorList>
            <person name="Jebb D."/>
            <person name="Huang Z."/>
            <person name="Pippel M."/>
            <person name="Hughes G.M."/>
            <person name="Lavrichenko K."/>
            <person name="Devanna P."/>
            <person name="Winkler S."/>
            <person name="Jermiin L.S."/>
            <person name="Skirmuntt E.C."/>
            <person name="Katzourakis A."/>
            <person name="Burkitt-Gray L."/>
            <person name="Ray D.A."/>
            <person name="Sullivan K.A.M."/>
            <person name="Roscito J.G."/>
            <person name="Kirilenko B.M."/>
            <person name="Davalos L.M."/>
            <person name="Corthals A.P."/>
            <person name="Power M.L."/>
            <person name="Jones G."/>
            <person name="Ransome R.D."/>
            <person name="Dechmann D.K.N."/>
            <person name="Locatelli A.G."/>
            <person name="Puechmaille S.J."/>
            <person name="Fedrigo O."/>
            <person name="Jarvis E.D."/>
            <person name="Hiller M."/>
            <person name="Vernes S.C."/>
            <person name="Myers E.W."/>
            <person name="Teeling E.C."/>
        </authorList>
    </citation>
    <scope>NUCLEOTIDE SEQUENCE [LARGE SCALE GENOMIC DNA]</scope>
    <source>
        <strain evidence="1">MRouAeg1</strain>
        <tissue evidence="1">Muscle</tissue>
    </source>
</reference>
<dbReference type="Proteomes" id="UP000593571">
    <property type="component" value="Unassembled WGS sequence"/>
</dbReference>
<gene>
    <name evidence="1" type="ORF">HJG63_011080</name>
</gene>
<evidence type="ECO:0000313" key="1">
    <source>
        <dbReference type="EMBL" id="KAF6474982.1"/>
    </source>
</evidence>
<name>A0A7J8HTD5_ROUAE</name>
<evidence type="ECO:0000313" key="2">
    <source>
        <dbReference type="Proteomes" id="UP000593571"/>
    </source>
</evidence>
<dbReference type="AlphaFoldDB" id="A0A7J8HTD5"/>
<sequence>MVWSPTTRGTKELQPHRTTQIYLENLMKQEKKRLSSPTWRLILYLLDIEQVHWDRWHSTALLFPQGWYMHHEGTEQGTEAVTRSCLSFPRTWALHTERQFSQEDRGSLPSVLSNVPVSASQGPISWGRHPGLCFTAS</sequence>
<protein>
    <submittedName>
        <fullName evidence="1">Uncharacterized protein</fullName>
    </submittedName>
</protein>
<keyword evidence="2" id="KW-1185">Reference proteome</keyword>
<comment type="caution">
    <text evidence="1">The sequence shown here is derived from an EMBL/GenBank/DDBJ whole genome shotgun (WGS) entry which is preliminary data.</text>
</comment>
<dbReference type="EMBL" id="JACASE010000004">
    <property type="protein sequence ID" value="KAF6474982.1"/>
    <property type="molecule type" value="Genomic_DNA"/>
</dbReference>